<dbReference type="EMBL" id="BAAAKV010000053">
    <property type="protein sequence ID" value="GAA1187340.1"/>
    <property type="molecule type" value="Genomic_DNA"/>
</dbReference>
<dbReference type="Proteomes" id="UP001501371">
    <property type="component" value="Unassembled WGS sequence"/>
</dbReference>
<evidence type="ECO:0000313" key="3">
    <source>
        <dbReference type="Proteomes" id="UP001501371"/>
    </source>
</evidence>
<evidence type="ECO:0000256" key="1">
    <source>
        <dbReference type="SAM" id="Phobius"/>
    </source>
</evidence>
<gene>
    <name evidence="2" type="ORF">GCM10009654_51130</name>
</gene>
<accession>A0ABP4FKB0</accession>
<name>A0ABP4FKB0_9ACTN</name>
<organism evidence="2 3">
    <name type="scientific">Streptomyces hebeiensis</name>
    <dbReference type="NCBI Taxonomy" id="229486"/>
    <lineage>
        <taxon>Bacteria</taxon>
        <taxon>Bacillati</taxon>
        <taxon>Actinomycetota</taxon>
        <taxon>Actinomycetes</taxon>
        <taxon>Kitasatosporales</taxon>
        <taxon>Streptomycetaceae</taxon>
        <taxon>Streptomyces</taxon>
    </lineage>
</organism>
<sequence>MAGRRPWASLWWWLSWEVSAVGRSSAAALRAPGPERDTMVQALKAAGAAVAAWALTGWWLAAPLALMAPWTALVLIDATVYRSLRAGMQQLAVIVAGTLWASAAMAMTDGDTLGAMLIALPVMALAGTYRRLGAQGIYGATTALFVITYGAYSPSEIGHRLLETLIGATIGVCVNAFVLPPVHLRDVREQLRRLARDSAGLLRAMADGLRAEWDASDAAGWHDRARRLDQVLRALTEARGWSAESARFNPGLRLRRRPLPQPPPAEADALWDGVVGHLTALTRTLAGTAGERAGLTAPDAAFLARFADLAEEMAGLCDAEEEALAAASVRPGGAQRDDASAGERAWSLYEELAAGFRAQTGATARVSGGLLLEAEQLLSRLGPRREEPEPDG</sequence>
<keyword evidence="1" id="KW-0812">Transmembrane</keyword>
<reference evidence="3" key="1">
    <citation type="journal article" date="2019" name="Int. J. Syst. Evol. Microbiol.">
        <title>The Global Catalogue of Microorganisms (GCM) 10K type strain sequencing project: providing services to taxonomists for standard genome sequencing and annotation.</title>
        <authorList>
            <consortium name="The Broad Institute Genomics Platform"/>
            <consortium name="The Broad Institute Genome Sequencing Center for Infectious Disease"/>
            <person name="Wu L."/>
            <person name="Ma J."/>
        </authorList>
    </citation>
    <scope>NUCLEOTIDE SEQUENCE [LARGE SCALE GENOMIC DNA]</scope>
    <source>
        <strain evidence="3">JCM 12696</strain>
    </source>
</reference>
<feature type="transmembrane region" description="Helical" evidence="1">
    <location>
        <begin position="113"/>
        <end position="129"/>
    </location>
</feature>
<keyword evidence="3" id="KW-1185">Reference proteome</keyword>
<feature type="transmembrane region" description="Helical" evidence="1">
    <location>
        <begin position="88"/>
        <end position="107"/>
    </location>
</feature>
<feature type="transmembrane region" description="Helical" evidence="1">
    <location>
        <begin position="50"/>
        <end position="76"/>
    </location>
</feature>
<comment type="caution">
    <text evidence="2">The sequence shown here is derived from an EMBL/GenBank/DDBJ whole genome shotgun (WGS) entry which is preliminary data.</text>
</comment>
<proteinExistence type="predicted"/>
<dbReference type="RefSeq" id="WP_344281213.1">
    <property type="nucleotide sequence ID" value="NZ_BAAAKV010000053.1"/>
</dbReference>
<keyword evidence="1" id="KW-1133">Transmembrane helix</keyword>
<feature type="transmembrane region" description="Helical" evidence="1">
    <location>
        <begin position="136"/>
        <end position="152"/>
    </location>
</feature>
<protein>
    <submittedName>
        <fullName evidence="2">Aromatic acid exporter family protein</fullName>
    </submittedName>
</protein>
<feature type="transmembrane region" description="Helical" evidence="1">
    <location>
        <begin position="164"/>
        <end position="184"/>
    </location>
</feature>
<keyword evidence="1" id="KW-0472">Membrane</keyword>
<evidence type="ECO:0000313" key="2">
    <source>
        <dbReference type="EMBL" id="GAA1187340.1"/>
    </source>
</evidence>